<dbReference type="Gene3D" id="3.30.110.40">
    <property type="entry name" value="TusA-like domain"/>
    <property type="match status" value="1"/>
</dbReference>
<dbReference type="SUPFAM" id="SSF64307">
    <property type="entry name" value="SirA-like"/>
    <property type="match status" value="1"/>
</dbReference>
<dbReference type="EMBL" id="PGVD01000065">
    <property type="protein sequence ID" value="PLR91639.1"/>
    <property type="molecule type" value="Genomic_DNA"/>
</dbReference>
<evidence type="ECO:0000313" key="4">
    <source>
        <dbReference type="Proteomes" id="UP000234951"/>
    </source>
</evidence>
<keyword evidence="5" id="KW-1185">Reference proteome</keyword>
<name>A0A2N5GH91_9BACI</name>
<dbReference type="Proteomes" id="UP000235114">
    <property type="component" value="Unassembled WGS sequence"/>
</dbReference>
<dbReference type="OrthoDB" id="9797352at2"/>
<dbReference type="SUPFAM" id="SSF82784">
    <property type="entry name" value="OsmC-like"/>
    <property type="match status" value="1"/>
</dbReference>
<dbReference type="InterPro" id="IPR015946">
    <property type="entry name" value="KH_dom-like_a/b"/>
</dbReference>
<dbReference type="PANTHER" id="PTHR35368:SF1">
    <property type="entry name" value="HYDROPEROXIDE REDUCTASE"/>
    <property type="match status" value="1"/>
</dbReference>
<reference evidence="3 5" key="2">
    <citation type="submission" date="2017-12" db="EMBL/GenBank/DDBJ databases">
        <title>Comparative Functional Genomics of Dry Heat Resistant strains isolated from the Viking Spacecraft.</title>
        <authorList>
            <person name="Seuylemezian A."/>
            <person name="Cooper K."/>
            <person name="Vaishampayan P."/>
        </authorList>
    </citation>
    <scope>NUCLEOTIDE SEQUENCE [LARGE SCALE GENOMIC DNA]</scope>
    <source>
        <strain evidence="3 5">ATCC 29669</strain>
    </source>
</reference>
<dbReference type="InterPro" id="IPR052924">
    <property type="entry name" value="OsmC/Ohr_hydroprdx_reductase"/>
</dbReference>
<dbReference type="CDD" id="cd00291">
    <property type="entry name" value="SirA_YedF_YeeD"/>
    <property type="match status" value="1"/>
</dbReference>
<organism evidence="2 4">
    <name type="scientific">Bacillus canaveralius</name>
    <dbReference type="NCBI Taxonomy" id="1403243"/>
    <lineage>
        <taxon>Bacteria</taxon>
        <taxon>Bacillati</taxon>
        <taxon>Bacillota</taxon>
        <taxon>Bacilli</taxon>
        <taxon>Bacillales</taxon>
        <taxon>Bacillaceae</taxon>
        <taxon>Bacillus</taxon>
    </lineage>
</organism>
<evidence type="ECO:0000313" key="5">
    <source>
        <dbReference type="Proteomes" id="UP000235114"/>
    </source>
</evidence>
<accession>A0A2N5GH91</accession>
<dbReference type="EMBL" id="PGVA01000058">
    <property type="protein sequence ID" value="PLR80115.1"/>
    <property type="molecule type" value="Genomic_DNA"/>
</dbReference>
<dbReference type="PANTHER" id="PTHR35368">
    <property type="entry name" value="HYDROPEROXIDE REDUCTASE"/>
    <property type="match status" value="1"/>
</dbReference>
<protein>
    <submittedName>
        <fullName evidence="2">Osmotically inducible protein OsmC</fullName>
    </submittedName>
</protein>
<dbReference type="Pfam" id="PF01206">
    <property type="entry name" value="TusA"/>
    <property type="match status" value="1"/>
</dbReference>
<sequence>MRTVDGVCDGGDLDCGSGLLLIIKKAMDPLLAGQVLEVRSRERTVAEDLPAWCRMVGHKYLGSEPGDHTMRYLVEKGSNHAELEKDLQAAKGYKWSVRVRGEQGLSAKIHSRNHTFMAGQPADFSHKVIAPSAIDYLLASLASCLTVGYRTQASRRNIVIDNLELSLKGGLENVLYHLELEDEGSPQIKQISGTFFVSSPEQEEILLQLWNDTLVRSPIYQTLNQVINIDIKLSIVF</sequence>
<dbReference type="AlphaFoldDB" id="A0A2N5GH91"/>
<dbReference type="Proteomes" id="UP000234951">
    <property type="component" value="Unassembled WGS sequence"/>
</dbReference>
<evidence type="ECO:0000313" key="2">
    <source>
        <dbReference type="EMBL" id="PLR80115.1"/>
    </source>
</evidence>
<reference evidence="2 4" key="1">
    <citation type="submission" date="2017-11" db="EMBL/GenBank/DDBJ databases">
        <title>Comparitive Functional Genomics of Dry Heat Resistant strains isolated from the Viking Spacecraft.</title>
        <authorList>
            <person name="Seuylemezian A."/>
            <person name="Cooper K."/>
            <person name="Vaishampayan P."/>
        </authorList>
    </citation>
    <scope>NUCLEOTIDE SEQUENCE [LARGE SCALE GENOMIC DNA]</scope>
    <source>
        <strain evidence="2 4">M4.6</strain>
    </source>
</reference>
<evidence type="ECO:0000313" key="3">
    <source>
        <dbReference type="EMBL" id="PLR91639.1"/>
    </source>
</evidence>
<dbReference type="InterPro" id="IPR036868">
    <property type="entry name" value="TusA-like_sf"/>
</dbReference>
<dbReference type="InterPro" id="IPR036102">
    <property type="entry name" value="OsmC/Ohrsf"/>
</dbReference>
<dbReference type="InterPro" id="IPR003718">
    <property type="entry name" value="OsmC/Ohr_fam"/>
</dbReference>
<proteinExistence type="predicted"/>
<dbReference type="Pfam" id="PF02566">
    <property type="entry name" value="OsmC"/>
    <property type="match status" value="1"/>
</dbReference>
<dbReference type="InterPro" id="IPR001455">
    <property type="entry name" value="TusA-like"/>
</dbReference>
<comment type="caution">
    <text evidence="2">The sequence shown here is derived from an EMBL/GenBank/DDBJ whole genome shotgun (WGS) entry which is preliminary data.</text>
</comment>
<gene>
    <name evidence="2" type="ORF">CU635_19555</name>
    <name evidence="3" type="ORF">CVD25_19195</name>
</gene>
<feature type="domain" description="UPF0033" evidence="1">
    <location>
        <begin position="20"/>
        <end position="76"/>
    </location>
</feature>
<evidence type="ECO:0000259" key="1">
    <source>
        <dbReference type="Pfam" id="PF01206"/>
    </source>
</evidence>
<dbReference type="Gene3D" id="3.30.300.20">
    <property type="match status" value="1"/>
</dbReference>